<keyword evidence="4" id="KW-1185">Reference proteome</keyword>
<evidence type="ECO:0000313" key="4">
    <source>
        <dbReference type="Proteomes" id="UP000002051"/>
    </source>
</evidence>
<organism evidence="2 4">
    <name type="scientific">Medicago truncatula</name>
    <name type="common">Barrel medic</name>
    <name type="synonym">Medicago tribuloides</name>
    <dbReference type="NCBI Taxonomy" id="3880"/>
    <lineage>
        <taxon>Eukaryota</taxon>
        <taxon>Viridiplantae</taxon>
        <taxon>Streptophyta</taxon>
        <taxon>Embryophyta</taxon>
        <taxon>Tracheophyta</taxon>
        <taxon>Spermatophyta</taxon>
        <taxon>Magnoliopsida</taxon>
        <taxon>eudicotyledons</taxon>
        <taxon>Gunneridae</taxon>
        <taxon>Pentapetalae</taxon>
        <taxon>rosids</taxon>
        <taxon>fabids</taxon>
        <taxon>Fabales</taxon>
        <taxon>Fabaceae</taxon>
        <taxon>Papilionoideae</taxon>
        <taxon>50 kb inversion clade</taxon>
        <taxon>NPAAA clade</taxon>
        <taxon>Hologalegina</taxon>
        <taxon>IRL clade</taxon>
        <taxon>Trifolieae</taxon>
        <taxon>Medicago</taxon>
    </lineage>
</organism>
<proteinExistence type="predicted"/>
<reference evidence="2 4" key="2">
    <citation type="journal article" date="2014" name="BMC Genomics">
        <title>An improved genome release (version Mt4.0) for the model legume Medicago truncatula.</title>
        <authorList>
            <person name="Tang H."/>
            <person name="Krishnakumar V."/>
            <person name="Bidwell S."/>
            <person name="Rosen B."/>
            <person name="Chan A."/>
            <person name="Zhou S."/>
            <person name="Gentzbittel L."/>
            <person name="Childs K.L."/>
            <person name="Yandell M."/>
            <person name="Gundlach H."/>
            <person name="Mayer K.F."/>
            <person name="Schwartz D.C."/>
            <person name="Town C.D."/>
        </authorList>
    </citation>
    <scope>GENOME REANNOTATION</scope>
    <source>
        <strain evidence="3 4">cv. Jemalong A17</strain>
    </source>
</reference>
<keyword evidence="2" id="KW-0812">Transmembrane</keyword>
<reference evidence="2 4" key="1">
    <citation type="journal article" date="2011" name="Nature">
        <title>The Medicago genome provides insight into the evolution of rhizobial symbioses.</title>
        <authorList>
            <person name="Young N.D."/>
            <person name="Debelle F."/>
            <person name="Oldroyd G.E."/>
            <person name="Geurts R."/>
            <person name="Cannon S.B."/>
            <person name="Udvardi M.K."/>
            <person name="Benedito V.A."/>
            <person name="Mayer K.F."/>
            <person name="Gouzy J."/>
            <person name="Schoof H."/>
            <person name="Van de Peer Y."/>
            <person name="Proost S."/>
            <person name="Cook D.R."/>
            <person name="Meyers B.C."/>
            <person name="Spannagl M."/>
            <person name="Cheung F."/>
            <person name="De Mita S."/>
            <person name="Krishnakumar V."/>
            <person name="Gundlach H."/>
            <person name="Zhou S."/>
            <person name="Mudge J."/>
            <person name="Bharti A.K."/>
            <person name="Murray J.D."/>
            <person name="Naoumkina M.A."/>
            <person name="Rosen B."/>
            <person name="Silverstein K.A."/>
            <person name="Tang H."/>
            <person name="Rombauts S."/>
            <person name="Zhao P.X."/>
            <person name="Zhou P."/>
            <person name="Barbe V."/>
            <person name="Bardou P."/>
            <person name="Bechner M."/>
            <person name="Bellec A."/>
            <person name="Berger A."/>
            <person name="Berges H."/>
            <person name="Bidwell S."/>
            <person name="Bisseling T."/>
            <person name="Choisne N."/>
            <person name="Couloux A."/>
            <person name="Denny R."/>
            <person name="Deshpande S."/>
            <person name="Dai X."/>
            <person name="Doyle J.J."/>
            <person name="Dudez A.M."/>
            <person name="Farmer A.D."/>
            <person name="Fouteau S."/>
            <person name="Franken C."/>
            <person name="Gibelin C."/>
            <person name="Gish J."/>
            <person name="Goldstein S."/>
            <person name="Gonzalez A.J."/>
            <person name="Green P.J."/>
            <person name="Hallab A."/>
            <person name="Hartog M."/>
            <person name="Hua A."/>
            <person name="Humphray S.J."/>
            <person name="Jeong D.H."/>
            <person name="Jing Y."/>
            <person name="Jocker A."/>
            <person name="Kenton S.M."/>
            <person name="Kim D.J."/>
            <person name="Klee K."/>
            <person name="Lai H."/>
            <person name="Lang C."/>
            <person name="Lin S."/>
            <person name="Macmil S.L."/>
            <person name="Magdelenat G."/>
            <person name="Matthews L."/>
            <person name="McCorrison J."/>
            <person name="Monaghan E.L."/>
            <person name="Mun J.H."/>
            <person name="Najar F.Z."/>
            <person name="Nicholson C."/>
            <person name="Noirot C."/>
            <person name="O'Bleness M."/>
            <person name="Paule C.R."/>
            <person name="Poulain J."/>
            <person name="Prion F."/>
            <person name="Qin B."/>
            <person name="Qu C."/>
            <person name="Retzel E.F."/>
            <person name="Riddle C."/>
            <person name="Sallet E."/>
            <person name="Samain S."/>
            <person name="Samson N."/>
            <person name="Sanders I."/>
            <person name="Saurat O."/>
            <person name="Scarpelli C."/>
            <person name="Schiex T."/>
            <person name="Segurens B."/>
            <person name="Severin A.J."/>
            <person name="Sherrier D.J."/>
            <person name="Shi R."/>
            <person name="Sims S."/>
            <person name="Singer S.R."/>
            <person name="Sinharoy S."/>
            <person name="Sterck L."/>
            <person name="Viollet A."/>
            <person name="Wang B.B."/>
            <person name="Wang K."/>
            <person name="Wang M."/>
            <person name="Wang X."/>
            <person name="Warfsmann J."/>
            <person name="Weissenbach J."/>
            <person name="White D.D."/>
            <person name="White J.D."/>
            <person name="Wiley G.B."/>
            <person name="Wincker P."/>
            <person name="Xing Y."/>
            <person name="Yang L."/>
            <person name="Yao Z."/>
            <person name="Ying F."/>
            <person name="Zhai J."/>
            <person name="Zhou L."/>
            <person name="Zuber A."/>
            <person name="Denarie J."/>
            <person name="Dixon R.A."/>
            <person name="May G.D."/>
            <person name="Schwartz D.C."/>
            <person name="Rogers J."/>
            <person name="Quetier F."/>
            <person name="Town C.D."/>
            <person name="Roe B.A."/>
        </authorList>
    </citation>
    <scope>NUCLEOTIDE SEQUENCE [LARGE SCALE GENOMIC DNA]</scope>
    <source>
        <strain evidence="2">A17</strain>
        <strain evidence="3 4">cv. Jemalong A17</strain>
    </source>
</reference>
<feature type="signal peptide" evidence="1">
    <location>
        <begin position="1"/>
        <end position="22"/>
    </location>
</feature>
<sequence length="70" mass="8117">MGRRRTGLVALLLVSCFKIARMLPRFTAFGVGRCCLSLFICWRLLRLCIDDDMSCMMTWLLGDIFYLDDC</sequence>
<evidence type="ECO:0000313" key="3">
    <source>
        <dbReference type="EnsemblPlants" id="AES69861"/>
    </source>
</evidence>
<keyword evidence="2" id="KW-0472">Membrane</keyword>
<dbReference type="AlphaFoldDB" id="G7IX85"/>
<name>G7IX85_MEDTR</name>
<dbReference type="EMBL" id="CM001219">
    <property type="protein sequence ID" value="AES69861.1"/>
    <property type="molecule type" value="Genomic_DNA"/>
</dbReference>
<dbReference type="HOGENOM" id="CLU_2761581_0_0_1"/>
<evidence type="ECO:0000313" key="2">
    <source>
        <dbReference type="EMBL" id="AES69861.1"/>
    </source>
</evidence>
<dbReference type="Proteomes" id="UP000002051">
    <property type="component" value="Chromosome 3"/>
</dbReference>
<gene>
    <name evidence="2" type="ordered locus">MTR_3g036160</name>
</gene>
<keyword evidence="1" id="KW-0732">Signal</keyword>
<dbReference type="EnsemblPlants" id="AES69861">
    <property type="protein sequence ID" value="AES69861"/>
    <property type="gene ID" value="MTR_3g036160"/>
</dbReference>
<evidence type="ECO:0000256" key="1">
    <source>
        <dbReference type="SAM" id="SignalP"/>
    </source>
</evidence>
<reference evidence="3" key="3">
    <citation type="submission" date="2015-04" db="UniProtKB">
        <authorList>
            <consortium name="EnsemblPlants"/>
        </authorList>
    </citation>
    <scope>IDENTIFICATION</scope>
    <source>
        <strain evidence="3">cv. Jemalong A17</strain>
    </source>
</reference>
<dbReference type="PaxDb" id="3880-AES69861"/>
<feature type="chain" id="PRO_5014572522" evidence="1">
    <location>
        <begin position="23"/>
        <end position="70"/>
    </location>
</feature>
<protein>
    <submittedName>
        <fullName evidence="2">Transmembrane protein, putative</fullName>
    </submittedName>
</protein>
<dbReference type="PROSITE" id="PS51257">
    <property type="entry name" value="PROKAR_LIPOPROTEIN"/>
    <property type="match status" value="1"/>
</dbReference>
<accession>G7IX85</accession>